<dbReference type="RefSeq" id="WP_307122067.1">
    <property type="nucleotide sequence ID" value="NZ_JAUSTM010000013.1"/>
</dbReference>
<dbReference type="InterPro" id="IPR016181">
    <property type="entry name" value="Acyl_CoA_acyltransferase"/>
</dbReference>
<reference evidence="7 8" key="1">
    <citation type="submission" date="2023-07" db="EMBL/GenBank/DDBJ databases">
        <title>Genomic Encyclopedia of Type Strains, Phase IV (KMG-IV): sequencing the most valuable type-strain genomes for metagenomic binning, comparative biology and taxonomic classification.</title>
        <authorList>
            <person name="Goeker M."/>
        </authorList>
    </citation>
    <scope>NUCLEOTIDE SEQUENCE [LARGE SCALE GENOMIC DNA]</scope>
    <source>
        <strain evidence="7 8">DSM 105143</strain>
    </source>
</reference>
<dbReference type="InterPro" id="IPR006464">
    <property type="entry name" value="AcTrfase_RimI/Ard1"/>
</dbReference>
<keyword evidence="2 5" id="KW-0963">Cytoplasm</keyword>
<keyword evidence="8" id="KW-1185">Reference proteome</keyword>
<dbReference type="CDD" id="cd04301">
    <property type="entry name" value="NAT_SF"/>
    <property type="match status" value="1"/>
</dbReference>
<evidence type="ECO:0000256" key="2">
    <source>
        <dbReference type="ARBA" id="ARBA00022490"/>
    </source>
</evidence>
<dbReference type="NCBIfam" id="TIGR01575">
    <property type="entry name" value="rimI"/>
    <property type="match status" value="1"/>
</dbReference>
<evidence type="ECO:0000256" key="3">
    <source>
        <dbReference type="ARBA" id="ARBA00022679"/>
    </source>
</evidence>
<dbReference type="EMBL" id="JAUSTM010000013">
    <property type="protein sequence ID" value="MDQ0222893.1"/>
    <property type="molecule type" value="Genomic_DNA"/>
</dbReference>
<dbReference type="InterPro" id="IPR000182">
    <property type="entry name" value="GNAT_dom"/>
</dbReference>
<dbReference type="EC" id="2.3.1.266" evidence="5"/>
<dbReference type="Gene3D" id="3.40.630.30">
    <property type="match status" value="1"/>
</dbReference>
<proteinExistence type="inferred from homology"/>
<name>A0ABT9YSC3_9STRE</name>
<keyword evidence="4 7" id="KW-0012">Acyltransferase</keyword>
<dbReference type="Proteomes" id="UP001223079">
    <property type="component" value="Unassembled WGS sequence"/>
</dbReference>
<evidence type="ECO:0000256" key="1">
    <source>
        <dbReference type="ARBA" id="ARBA00005395"/>
    </source>
</evidence>
<comment type="catalytic activity">
    <reaction evidence="5">
        <text>N-terminal L-alanyl-[ribosomal protein bS18] + acetyl-CoA = N-terminal N(alpha)-acetyl-L-alanyl-[ribosomal protein bS18] + CoA + H(+)</text>
        <dbReference type="Rhea" id="RHEA:43756"/>
        <dbReference type="Rhea" id="RHEA-COMP:10676"/>
        <dbReference type="Rhea" id="RHEA-COMP:10677"/>
        <dbReference type="ChEBI" id="CHEBI:15378"/>
        <dbReference type="ChEBI" id="CHEBI:57287"/>
        <dbReference type="ChEBI" id="CHEBI:57288"/>
        <dbReference type="ChEBI" id="CHEBI:64718"/>
        <dbReference type="ChEBI" id="CHEBI:83683"/>
        <dbReference type="EC" id="2.3.1.266"/>
    </reaction>
</comment>
<dbReference type="PANTHER" id="PTHR43420:SF44">
    <property type="entry name" value="ACETYLTRANSFERASE YPEA"/>
    <property type="match status" value="1"/>
</dbReference>
<evidence type="ECO:0000313" key="7">
    <source>
        <dbReference type="EMBL" id="MDQ0222893.1"/>
    </source>
</evidence>
<evidence type="ECO:0000259" key="6">
    <source>
        <dbReference type="PROSITE" id="PS51186"/>
    </source>
</evidence>
<evidence type="ECO:0000256" key="4">
    <source>
        <dbReference type="ARBA" id="ARBA00023315"/>
    </source>
</evidence>
<dbReference type="PROSITE" id="PS51186">
    <property type="entry name" value="GNAT"/>
    <property type="match status" value="1"/>
</dbReference>
<dbReference type="InterPro" id="IPR050680">
    <property type="entry name" value="YpeA/RimI_acetyltransf"/>
</dbReference>
<comment type="function">
    <text evidence="5">Acetylates the N-terminal alanine of ribosomal protein bS18.</text>
</comment>
<comment type="similarity">
    <text evidence="1 5">Belongs to the acetyltransferase family. RimI subfamily.</text>
</comment>
<comment type="caution">
    <text evidence="7">The sequence shown here is derived from an EMBL/GenBank/DDBJ whole genome shotgun (WGS) entry which is preliminary data.</text>
</comment>
<dbReference type="PANTHER" id="PTHR43420">
    <property type="entry name" value="ACETYLTRANSFERASE"/>
    <property type="match status" value="1"/>
</dbReference>
<dbReference type="GO" id="GO:0008999">
    <property type="term" value="F:protein-N-terminal-alanine acetyltransferase activity"/>
    <property type="evidence" value="ECO:0007669"/>
    <property type="project" value="UniProtKB-EC"/>
</dbReference>
<keyword evidence="3 7" id="KW-0808">Transferase</keyword>
<evidence type="ECO:0000313" key="8">
    <source>
        <dbReference type="Proteomes" id="UP001223079"/>
    </source>
</evidence>
<protein>
    <recommendedName>
        <fullName evidence="5">[Ribosomal protein bS18]-alanine N-acetyltransferase</fullName>
        <ecNumber evidence="5">2.3.1.266</ecNumber>
    </recommendedName>
</protein>
<comment type="subcellular location">
    <subcellularLocation>
        <location evidence="5">Cytoplasm</location>
    </subcellularLocation>
</comment>
<gene>
    <name evidence="7" type="ORF">J2S23_001453</name>
</gene>
<feature type="domain" description="N-acetyltransferase" evidence="6">
    <location>
        <begin position="4"/>
        <end position="141"/>
    </location>
</feature>
<dbReference type="SUPFAM" id="SSF55729">
    <property type="entry name" value="Acyl-CoA N-acyltransferases (Nat)"/>
    <property type="match status" value="1"/>
</dbReference>
<dbReference type="Pfam" id="PF00583">
    <property type="entry name" value="Acetyltransf_1"/>
    <property type="match status" value="1"/>
</dbReference>
<organism evidence="7 8">
    <name type="scientific">Streptococcus moroccensis</name>
    <dbReference type="NCBI Taxonomy" id="1451356"/>
    <lineage>
        <taxon>Bacteria</taxon>
        <taxon>Bacillati</taxon>
        <taxon>Bacillota</taxon>
        <taxon>Bacilli</taxon>
        <taxon>Lactobacillales</taxon>
        <taxon>Streptococcaceae</taxon>
        <taxon>Streptococcus</taxon>
    </lineage>
</organism>
<evidence type="ECO:0000256" key="5">
    <source>
        <dbReference type="RuleBase" id="RU363094"/>
    </source>
</evidence>
<accession>A0ABT9YSC3</accession>
<sequence>MPILNGSSLTASDVHEILEAVYGVSPWTLEQIEADLERAETTYFALAEADKVIGFLAIQDLAGELEMTQLAVIPEWQGKGYGQQLLGALKDRPEAIFLEVRASNQPAISLYKKHGFEEVGRRQAYYHNPTEDALLMTRAERKKQNEKRE</sequence>